<dbReference type="EMBL" id="AZHX01001653">
    <property type="protein sequence ID" value="ETX01142.1"/>
    <property type="molecule type" value="Genomic_DNA"/>
</dbReference>
<sequence length="385" mass="43376">MDIPITDQLDIQGAEILGQKVMEFCHLLRAKGLEVTASRIIDTFRALKAINVFKRDDFYTALEANLISRAADRELFYGLFQPFWSGLSEVMISASCLSGWESESRLPSHSLDTSRFQLEPDETETPQCVAMYSPAEVLSRKDFGKMSETELAQVQRLIASMARQMATALSRRKKAREKSYVIDQGRTMRRSLRYGGEVMELKRRGPKVGKTKMVLLCDISGSMDVYTKFLLQLLYGVQNGLRGVETLVFSTRLTRVTSLLRRRHINAALALISETVQDWSGGTKIGPCIREFNDIMAPHMVTSKTVVVMISDGWDTGDTSILDAEMARLRARSSRIVWLNPLLGNPDYQPLCKGMHTALPYIHDFMPVHNAESLRQFGKLVARVA</sequence>
<dbReference type="HOGENOM" id="CLU_042261_0_1_7"/>
<evidence type="ECO:0000259" key="1">
    <source>
        <dbReference type="SMART" id="SM00327"/>
    </source>
</evidence>
<dbReference type="Proteomes" id="UP000019140">
    <property type="component" value="Unassembled WGS sequence"/>
</dbReference>
<dbReference type="SMART" id="SM00327">
    <property type="entry name" value="VWA"/>
    <property type="match status" value="1"/>
</dbReference>
<dbReference type="InterPro" id="IPR036465">
    <property type="entry name" value="vWFA_dom_sf"/>
</dbReference>
<dbReference type="PANTHER" id="PTHR39338">
    <property type="entry name" value="BLL5662 PROTEIN-RELATED"/>
    <property type="match status" value="1"/>
</dbReference>
<name>W4LUN2_9BACT</name>
<proteinExistence type="predicted"/>
<reference evidence="2 3" key="1">
    <citation type="journal article" date="2014" name="Nature">
        <title>An environmental bacterial taxon with a large and distinct metabolic repertoire.</title>
        <authorList>
            <person name="Wilson M.C."/>
            <person name="Mori T."/>
            <person name="Ruckert C."/>
            <person name="Uria A.R."/>
            <person name="Helf M.J."/>
            <person name="Takada K."/>
            <person name="Gernert C."/>
            <person name="Steffens U.A."/>
            <person name="Heycke N."/>
            <person name="Schmitt S."/>
            <person name="Rinke C."/>
            <person name="Helfrich E.J."/>
            <person name="Brachmann A.O."/>
            <person name="Gurgui C."/>
            <person name="Wakimoto T."/>
            <person name="Kracht M."/>
            <person name="Crusemann M."/>
            <person name="Hentschel U."/>
            <person name="Abe I."/>
            <person name="Matsunaga S."/>
            <person name="Kalinowski J."/>
            <person name="Takeyama H."/>
            <person name="Piel J."/>
        </authorList>
    </citation>
    <scope>NUCLEOTIDE SEQUENCE [LARGE SCALE GENOMIC DNA]</scope>
    <source>
        <strain evidence="3">TSY2</strain>
    </source>
</reference>
<dbReference type="AlphaFoldDB" id="W4LUN2"/>
<dbReference type="InterPro" id="IPR002035">
    <property type="entry name" value="VWF_A"/>
</dbReference>
<dbReference type="PANTHER" id="PTHR39338:SF6">
    <property type="entry name" value="BLL5662 PROTEIN"/>
    <property type="match status" value="1"/>
</dbReference>
<comment type="caution">
    <text evidence="2">The sequence shown here is derived from an EMBL/GenBank/DDBJ whole genome shotgun (WGS) entry which is preliminary data.</text>
</comment>
<dbReference type="InterPro" id="IPR008912">
    <property type="entry name" value="Uncharacterised_CoxE"/>
</dbReference>
<protein>
    <recommendedName>
        <fullName evidence="1">VWFA domain-containing protein</fullName>
    </recommendedName>
</protein>
<keyword evidence="3" id="KW-1185">Reference proteome</keyword>
<organism evidence="2 3">
    <name type="scientific">Candidatus Entotheonella gemina</name>
    <dbReference type="NCBI Taxonomy" id="1429439"/>
    <lineage>
        <taxon>Bacteria</taxon>
        <taxon>Pseudomonadati</taxon>
        <taxon>Nitrospinota/Tectimicrobiota group</taxon>
        <taxon>Candidatus Tectimicrobiota</taxon>
        <taxon>Candidatus Entotheonellia</taxon>
        <taxon>Candidatus Entotheonellales</taxon>
        <taxon>Candidatus Entotheonellaceae</taxon>
        <taxon>Candidatus Entotheonella</taxon>
    </lineage>
</organism>
<accession>W4LUN2</accession>
<dbReference type="Pfam" id="PF05762">
    <property type="entry name" value="VWA_CoxE"/>
    <property type="match status" value="1"/>
</dbReference>
<dbReference type="Gene3D" id="3.40.50.410">
    <property type="entry name" value="von Willebrand factor, type A domain"/>
    <property type="match status" value="1"/>
</dbReference>
<dbReference type="PIRSF" id="PIRSF010256">
    <property type="entry name" value="CoxE_vWa"/>
    <property type="match status" value="1"/>
</dbReference>
<evidence type="ECO:0000313" key="3">
    <source>
        <dbReference type="Proteomes" id="UP000019140"/>
    </source>
</evidence>
<dbReference type="CDD" id="cd00198">
    <property type="entry name" value="vWFA"/>
    <property type="match status" value="1"/>
</dbReference>
<evidence type="ECO:0000313" key="2">
    <source>
        <dbReference type="EMBL" id="ETX01142.1"/>
    </source>
</evidence>
<feature type="domain" description="VWFA" evidence="1">
    <location>
        <begin position="210"/>
        <end position="385"/>
    </location>
</feature>
<dbReference type="SUPFAM" id="SSF53300">
    <property type="entry name" value="vWA-like"/>
    <property type="match status" value="1"/>
</dbReference>
<gene>
    <name evidence="2" type="ORF">ETSY2_37775</name>
</gene>
<dbReference type="InterPro" id="IPR011195">
    <property type="entry name" value="UCP010256"/>
</dbReference>